<keyword evidence="2" id="KW-1185">Reference proteome</keyword>
<protein>
    <submittedName>
        <fullName evidence="1">Uncharacterized protein</fullName>
    </submittedName>
</protein>
<comment type="caution">
    <text evidence="1">The sequence shown here is derived from an EMBL/GenBank/DDBJ whole genome shotgun (WGS) entry which is preliminary data.</text>
</comment>
<gene>
    <name evidence="1" type="ORF">BC936DRAFT_143058</name>
</gene>
<organism evidence="1 2">
    <name type="scientific">Jimgerdemannia flammicorona</name>
    <dbReference type="NCBI Taxonomy" id="994334"/>
    <lineage>
        <taxon>Eukaryota</taxon>
        <taxon>Fungi</taxon>
        <taxon>Fungi incertae sedis</taxon>
        <taxon>Mucoromycota</taxon>
        <taxon>Mucoromycotina</taxon>
        <taxon>Endogonomycetes</taxon>
        <taxon>Endogonales</taxon>
        <taxon>Endogonaceae</taxon>
        <taxon>Jimgerdemannia</taxon>
    </lineage>
</organism>
<dbReference type="Proteomes" id="UP000268093">
    <property type="component" value="Unassembled WGS sequence"/>
</dbReference>
<dbReference type="AlphaFoldDB" id="A0A432ZZG7"/>
<reference evidence="1 2" key="1">
    <citation type="journal article" date="2018" name="New Phytol.">
        <title>Phylogenomics of Endogonaceae and evolution of mycorrhizas within Mucoromycota.</title>
        <authorList>
            <person name="Chang Y."/>
            <person name="Desiro A."/>
            <person name="Na H."/>
            <person name="Sandor L."/>
            <person name="Lipzen A."/>
            <person name="Clum A."/>
            <person name="Barry K."/>
            <person name="Grigoriev I.V."/>
            <person name="Martin F.M."/>
            <person name="Stajich J.E."/>
            <person name="Smith M.E."/>
            <person name="Bonito G."/>
            <person name="Spatafora J.W."/>
        </authorList>
    </citation>
    <scope>NUCLEOTIDE SEQUENCE [LARGE SCALE GENOMIC DNA]</scope>
    <source>
        <strain evidence="1 2">GMNB39</strain>
    </source>
</reference>
<name>A0A432ZZG7_9FUNG</name>
<dbReference type="OrthoDB" id="17262at2759"/>
<evidence type="ECO:0000313" key="1">
    <source>
        <dbReference type="EMBL" id="RUO95864.1"/>
    </source>
</evidence>
<accession>A0A432ZZG7</accession>
<proteinExistence type="predicted"/>
<sequence>MPVRHFDFFTAERRLVHTNPISLLKDTRLGIEGNHWLRKLLQNHVKEPAVVAMGGIPLGLRAAIERELDLLK</sequence>
<dbReference type="EMBL" id="RBNI01025167">
    <property type="protein sequence ID" value="RUO95864.1"/>
    <property type="molecule type" value="Genomic_DNA"/>
</dbReference>
<evidence type="ECO:0000313" key="2">
    <source>
        <dbReference type="Proteomes" id="UP000268093"/>
    </source>
</evidence>